<evidence type="ECO:0000313" key="2">
    <source>
        <dbReference type="EMBL" id="GAA1403349.1"/>
    </source>
</evidence>
<dbReference type="Proteomes" id="UP001499863">
    <property type="component" value="Unassembled WGS sequence"/>
</dbReference>
<evidence type="ECO:0000313" key="3">
    <source>
        <dbReference type="Proteomes" id="UP001499863"/>
    </source>
</evidence>
<keyword evidence="3" id="KW-1185">Reference proteome</keyword>
<comment type="caution">
    <text evidence="2">The sequence shown here is derived from an EMBL/GenBank/DDBJ whole genome shotgun (WGS) entry which is preliminary data.</text>
</comment>
<feature type="compositionally biased region" description="Polar residues" evidence="1">
    <location>
        <begin position="74"/>
        <end position="83"/>
    </location>
</feature>
<reference evidence="3" key="1">
    <citation type="journal article" date="2019" name="Int. J. Syst. Evol. Microbiol.">
        <title>The Global Catalogue of Microorganisms (GCM) 10K type strain sequencing project: providing services to taxonomists for standard genome sequencing and annotation.</title>
        <authorList>
            <consortium name="The Broad Institute Genomics Platform"/>
            <consortium name="The Broad Institute Genome Sequencing Center for Infectious Disease"/>
            <person name="Wu L."/>
            <person name="Ma J."/>
        </authorList>
    </citation>
    <scope>NUCLEOTIDE SEQUENCE [LARGE SCALE GENOMIC DNA]</scope>
    <source>
        <strain evidence="3">JCM 12393</strain>
    </source>
</reference>
<organism evidence="2 3">
    <name type="scientific">Kitasatospora putterlickiae</name>
    <dbReference type="NCBI Taxonomy" id="221725"/>
    <lineage>
        <taxon>Bacteria</taxon>
        <taxon>Bacillati</taxon>
        <taxon>Actinomycetota</taxon>
        <taxon>Actinomycetes</taxon>
        <taxon>Kitasatosporales</taxon>
        <taxon>Streptomycetaceae</taxon>
        <taxon>Kitasatospora</taxon>
    </lineage>
</organism>
<protein>
    <submittedName>
        <fullName evidence="2">Uncharacterized protein</fullName>
    </submittedName>
</protein>
<dbReference type="EMBL" id="BAAAKJ010000257">
    <property type="protein sequence ID" value="GAA1403349.1"/>
    <property type="molecule type" value="Genomic_DNA"/>
</dbReference>
<name>A0ABP4J2X9_9ACTN</name>
<gene>
    <name evidence="2" type="ORF">GCM10009639_48080</name>
</gene>
<proteinExistence type="predicted"/>
<dbReference type="RefSeq" id="WP_344339174.1">
    <property type="nucleotide sequence ID" value="NZ_BAAAKJ010000257.1"/>
</dbReference>
<accession>A0ABP4J2X9</accession>
<sequence>MIETTEHKATMTVRRGSVVGVRTDRMGAVLALTAGSEAGPPAKLDADQCRELAAYLARQAAELDRTAKTERATTPRTGPQTSARGLYAPFERRPLSGIDAHWEKR</sequence>
<feature type="compositionally biased region" description="Basic and acidic residues" evidence="1">
    <location>
        <begin position="64"/>
        <end position="73"/>
    </location>
</feature>
<evidence type="ECO:0000256" key="1">
    <source>
        <dbReference type="SAM" id="MobiDB-lite"/>
    </source>
</evidence>
<feature type="region of interest" description="Disordered" evidence="1">
    <location>
        <begin position="64"/>
        <end position="90"/>
    </location>
</feature>